<organism evidence="2 3">
    <name type="scientific">Geodermatophilus ruber</name>
    <dbReference type="NCBI Taxonomy" id="504800"/>
    <lineage>
        <taxon>Bacteria</taxon>
        <taxon>Bacillati</taxon>
        <taxon>Actinomycetota</taxon>
        <taxon>Actinomycetes</taxon>
        <taxon>Geodermatophilales</taxon>
        <taxon>Geodermatophilaceae</taxon>
        <taxon>Geodermatophilus</taxon>
    </lineage>
</organism>
<evidence type="ECO:0000313" key="2">
    <source>
        <dbReference type="EMBL" id="SFK78649.1"/>
    </source>
</evidence>
<dbReference type="SUPFAM" id="SSF52968">
    <property type="entry name" value="B12-dependent dehydatase associated subunit"/>
    <property type="match status" value="1"/>
</dbReference>
<dbReference type="OrthoDB" id="3691278at2"/>
<reference evidence="2 3" key="1">
    <citation type="submission" date="2016-10" db="EMBL/GenBank/DDBJ databases">
        <authorList>
            <person name="de Groot N.N."/>
        </authorList>
    </citation>
    <scope>NUCLEOTIDE SEQUENCE [LARGE SCALE GENOMIC DNA]</scope>
    <source>
        <strain evidence="2 3">DSM 45317</strain>
    </source>
</reference>
<accession>A0A1I4CEE1</accession>
<dbReference type="InParanoid" id="A0A1I4CEE1"/>
<dbReference type="AlphaFoldDB" id="A0A1I4CEE1"/>
<protein>
    <submittedName>
        <fullName evidence="2">Glycerol dehydratase reactivation factor, small subunit</fullName>
    </submittedName>
</protein>
<sequence>MTHSDPGSRPAVVVHVRPGAPERVLREICAGAEEEGVPTRVVTVPGRSAGEQDGSMRSTGEHDVTALAHAAAASSRLDVGIAVDAVGAAAVHHGKLPAQRPVTTVETDATVADWRRVGRTAARIVKGLPLS</sequence>
<dbReference type="Proteomes" id="UP000199152">
    <property type="component" value="Unassembled WGS sequence"/>
</dbReference>
<name>A0A1I4CEE1_9ACTN</name>
<evidence type="ECO:0000313" key="3">
    <source>
        <dbReference type="Proteomes" id="UP000199152"/>
    </source>
</evidence>
<dbReference type="InterPro" id="IPR010254">
    <property type="entry name" value="B12-dep_deHydtase_bsu"/>
</dbReference>
<dbReference type="InterPro" id="IPR003208">
    <property type="entry name" value="Dehydtase/Dehydtase_re"/>
</dbReference>
<dbReference type="Pfam" id="PF02288">
    <property type="entry name" value="Dehydratase_MU"/>
    <property type="match status" value="1"/>
</dbReference>
<gene>
    <name evidence="2" type="ORF">SAMN04488085_103435</name>
</gene>
<proteinExistence type="predicted"/>
<feature type="region of interest" description="Disordered" evidence="1">
    <location>
        <begin position="39"/>
        <end position="59"/>
    </location>
</feature>
<keyword evidence="3" id="KW-1185">Reference proteome</keyword>
<dbReference type="Gene3D" id="3.40.50.10150">
    <property type="entry name" value="B12-dependent dehydatase associated subunit"/>
    <property type="match status" value="1"/>
</dbReference>
<dbReference type="RefSeq" id="WP_091322616.1">
    <property type="nucleotide sequence ID" value="NZ_FOSW01000003.1"/>
</dbReference>
<evidence type="ECO:0000256" key="1">
    <source>
        <dbReference type="SAM" id="MobiDB-lite"/>
    </source>
</evidence>
<dbReference type="STRING" id="504800.SAMN04488085_103435"/>
<dbReference type="EMBL" id="FOSW01000003">
    <property type="protein sequence ID" value="SFK78649.1"/>
    <property type="molecule type" value="Genomic_DNA"/>
</dbReference>